<gene>
    <name evidence="2" type="ORF">Mia14_0747</name>
</gene>
<dbReference type="Proteomes" id="UP000197679">
    <property type="component" value="Chromosome"/>
</dbReference>
<evidence type="ECO:0000313" key="2">
    <source>
        <dbReference type="EMBL" id="ASI14045.1"/>
    </source>
</evidence>
<dbReference type="KEGG" id="marh:Mia14_0747"/>
<proteinExistence type="predicted"/>
<sequence length="153" mass="17149">MDGKPDNYIDFSVKYNDWVAIKRLSIDDKVTPEEVVYNLASIESSIDSKVYKFLGIDINSIDSLAKNLAKQSGSGYKGLPKLASLIDTKQVKDSLSKACKTQVVVPFAKSYLLDKSLKYMKLSADIELPTMLKAFPDLKARYKYKAPKSKILK</sequence>
<feature type="domain" description="DUF2666" evidence="1">
    <location>
        <begin position="7"/>
        <end position="129"/>
    </location>
</feature>
<dbReference type="RefSeq" id="WP_088820306.1">
    <property type="nucleotide sequence ID" value="NZ_CP019964.1"/>
</dbReference>
<organism evidence="2 3">
    <name type="scientific">Candidatus Mancarchaeum acidiphilum</name>
    <dbReference type="NCBI Taxonomy" id="1920749"/>
    <lineage>
        <taxon>Archaea</taxon>
        <taxon>Candidatus Micrarchaeota</taxon>
        <taxon>Candidatus Mancarchaeum</taxon>
    </lineage>
</organism>
<dbReference type="EMBL" id="CP019964">
    <property type="protein sequence ID" value="ASI14045.1"/>
    <property type="molecule type" value="Genomic_DNA"/>
</dbReference>
<dbReference type="GeneID" id="33314298"/>
<dbReference type="InterPro" id="IPR022620">
    <property type="entry name" value="DUF2666"/>
</dbReference>
<evidence type="ECO:0000313" key="3">
    <source>
        <dbReference type="Proteomes" id="UP000197679"/>
    </source>
</evidence>
<dbReference type="OrthoDB" id="86044at2157"/>
<reference evidence="2 3" key="1">
    <citation type="journal article" date="2017" name="Nat. Commun.">
        <title>'ARMAN' archaea depend on association with euryarchaeal host in culture and in situ.</title>
        <authorList>
            <person name="Golyshina O."/>
            <person name="Toshchakov S."/>
            <person name="Makarova K."/>
            <person name="Gavrilov S."/>
            <person name="Korzhenkov A."/>
            <person name="La Cono V."/>
            <person name="Arcadi E."/>
            <person name="Nechitaylo T."/>
            <person name="Ferrer M."/>
            <person name="Kublanov I."/>
            <person name="Wolf Y."/>
            <person name="Yakimov M."/>
            <person name="Golyshin P."/>
            <person name="Slesarev A."/>
            <person name="Kozyavkin S."/>
        </authorList>
    </citation>
    <scope>NUCLEOTIDE SEQUENCE [LARGE SCALE GENOMIC DNA]</scope>
    <source>
        <strain evidence="2 3">Mia14</strain>
    </source>
</reference>
<protein>
    <submittedName>
        <fullName evidence="2">DUF2666 superfamily protein</fullName>
    </submittedName>
</protein>
<accession>A0A218NNJ7</accession>
<keyword evidence="3" id="KW-1185">Reference proteome</keyword>
<dbReference type="Pfam" id="PF10869">
    <property type="entry name" value="DUF2666"/>
    <property type="match status" value="1"/>
</dbReference>
<dbReference type="AlphaFoldDB" id="A0A218NNJ7"/>
<name>A0A218NNJ7_9ARCH</name>
<evidence type="ECO:0000259" key="1">
    <source>
        <dbReference type="Pfam" id="PF10869"/>
    </source>
</evidence>